<reference evidence="3" key="1">
    <citation type="submission" date="2023-03" db="EMBL/GenBank/DDBJ databases">
        <title>Massive genome expansion in bonnet fungi (Mycena s.s.) driven by repeated elements and novel gene families across ecological guilds.</title>
        <authorList>
            <consortium name="Lawrence Berkeley National Laboratory"/>
            <person name="Harder C.B."/>
            <person name="Miyauchi S."/>
            <person name="Viragh M."/>
            <person name="Kuo A."/>
            <person name="Thoen E."/>
            <person name="Andreopoulos B."/>
            <person name="Lu D."/>
            <person name="Skrede I."/>
            <person name="Drula E."/>
            <person name="Henrissat B."/>
            <person name="Morin E."/>
            <person name="Kohler A."/>
            <person name="Barry K."/>
            <person name="LaButti K."/>
            <person name="Morin E."/>
            <person name="Salamov A."/>
            <person name="Lipzen A."/>
            <person name="Mereny Z."/>
            <person name="Hegedus B."/>
            <person name="Baldrian P."/>
            <person name="Stursova M."/>
            <person name="Weitz H."/>
            <person name="Taylor A."/>
            <person name="Grigoriev I.V."/>
            <person name="Nagy L.G."/>
            <person name="Martin F."/>
            <person name="Kauserud H."/>
        </authorList>
    </citation>
    <scope>NUCLEOTIDE SEQUENCE</scope>
    <source>
        <strain evidence="3">CBHHK002</strain>
    </source>
</reference>
<organism evidence="3 4">
    <name type="scientific">Mycena albidolilacea</name>
    <dbReference type="NCBI Taxonomy" id="1033008"/>
    <lineage>
        <taxon>Eukaryota</taxon>
        <taxon>Fungi</taxon>
        <taxon>Dikarya</taxon>
        <taxon>Basidiomycota</taxon>
        <taxon>Agaricomycotina</taxon>
        <taxon>Agaricomycetes</taxon>
        <taxon>Agaricomycetidae</taxon>
        <taxon>Agaricales</taxon>
        <taxon>Marasmiineae</taxon>
        <taxon>Mycenaceae</taxon>
        <taxon>Mycena</taxon>
    </lineage>
</organism>
<comment type="caution">
    <text evidence="3">The sequence shown here is derived from an EMBL/GenBank/DDBJ whole genome shotgun (WGS) entry which is preliminary data.</text>
</comment>
<dbReference type="AlphaFoldDB" id="A0AAD7A379"/>
<sequence>MCVVLLLFSFITLCTPKTSNLDVACLINNDKIQSVVCPVRQKLQQHSWMQKKNPCSSASTPTPYAKTIHRDELRTSTPLLSHASAYLAIFTIKQGTLKKNNTKNPEQPTATFAPTSVDFTTSSVRVSGMEVRASGLVTWLLF</sequence>
<name>A0AAD7A379_9AGAR</name>
<dbReference type="Pfam" id="PF14374">
    <property type="entry name" value="Ribos_L4_asso_C"/>
    <property type="match status" value="1"/>
</dbReference>
<keyword evidence="4" id="KW-1185">Reference proteome</keyword>
<dbReference type="EMBL" id="JARIHO010000017">
    <property type="protein sequence ID" value="KAJ7348668.1"/>
    <property type="molecule type" value="Genomic_DNA"/>
</dbReference>
<feature type="domain" description="Large ribosomal subunit protein uL4 C-terminal" evidence="2">
    <location>
        <begin position="13"/>
        <end position="75"/>
    </location>
</feature>
<evidence type="ECO:0000313" key="4">
    <source>
        <dbReference type="Proteomes" id="UP001218218"/>
    </source>
</evidence>
<proteinExistence type="predicted"/>
<dbReference type="Proteomes" id="UP001218218">
    <property type="component" value="Unassembled WGS sequence"/>
</dbReference>
<feature type="chain" id="PRO_5041945135" description="Large ribosomal subunit protein uL4 C-terminal domain-containing protein" evidence="1">
    <location>
        <begin position="17"/>
        <end position="142"/>
    </location>
</feature>
<evidence type="ECO:0000259" key="2">
    <source>
        <dbReference type="Pfam" id="PF14374"/>
    </source>
</evidence>
<evidence type="ECO:0000256" key="1">
    <source>
        <dbReference type="SAM" id="SignalP"/>
    </source>
</evidence>
<feature type="signal peptide" evidence="1">
    <location>
        <begin position="1"/>
        <end position="16"/>
    </location>
</feature>
<accession>A0AAD7A379</accession>
<protein>
    <recommendedName>
        <fullName evidence="2">Large ribosomal subunit protein uL4 C-terminal domain-containing protein</fullName>
    </recommendedName>
</protein>
<dbReference type="InterPro" id="IPR025755">
    <property type="entry name" value="Ribos_uL4_C_dom"/>
</dbReference>
<gene>
    <name evidence="3" type="ORF">DFH08DRAFT_808395</name>
</gene>
<keyword evidence="1" id="KW-0732">Signal</keyword>
<evidence type="ECO:0000313" key="3">
    <source>
        <dbReference type="EMBL" id="KAJ7348668.1"/>
    </source>
</evidence>